<dbReference type="Proteomes" id="UP000762586">
    <property type="component" value="Unassembled WGS sequence"/>
</dbReference>
<evidence type="ECO:0000313" key="3">
    <source>
        <dbReference type="Proteomes" id="UP000269351"/>
    </source>
</evidence>
<reference evidence="2 3" key="2">
    <citation type="submission" date="2020-11" db="EMBL/GenBank/DDBJ databases">
        <title>Complete genome sequence of Pectobacterium brasiliense strain F126.</title>
        <authorList>
            <person name="Miroshnikov K."/>
            <person name="Vo T.N.H."/>
            <person name="Khodykina M.V."/>
            <person name="Kabanova A.P."/>
            <person name="Shneider M."/>
            <person name="Korzhenkov A."/>
            <person name="Toschakov S.V."/>
            <person name="Miroshnikov K.A."/>
            <person name="Ignatov A.N."/>
            <person name="Mikhailova Y.V."/>
            <person name="Shelenkov A."/>
            <person name="Yanushevich Y.G."/>
            <person name="Evseev P.V."/>
        </authorList>
    </citation>
    <scope>NUCLEOTIDE SEQUENCE [LARGE SCALE GENOMIC DNA]</scope>
    <source>
        <strain evidence="2 3">F126</strain>
    </source>
</reference>
<keyword evidence="4" id="KW-1185">Reference proteome</keyword>
<dbReference type="EMBL" id="CP065031">
    <property type="protein sequence ID" value="QPK23871.1"/>
    <property type="molecule type" value="Genomic_DNA"/>
</dbReference>
<organism evidence="2 3">
    <name type="scientific">Pectobacterium brasiliense</name>
    <dbReference type="NCBI Taxonomy" id="180957"/>
    <lineage>
        <taxon>Bacteria</taxon>
        <taxon>Pseudomonadati</taxon>
        <taxon>Pseudomonadota</taxon>
        <taxon>Gammaproteobacteria</taxon>
        <taxon>Enterobacterales</taxon>
        <taxon>Pectobacteriaceae</taxon>
        <taxon>Pectobacterium</taxon>
    </lineage>
</organism>
<reference evidence="1 4" key="1">
    <citation type="submission" date="2020-07" db="EMBL/GenBank/DDBJ databases">
        <title>A pangenomic view of the genus Pectobacterium provides insights into genome organization, phylogeny, and virulence.</title>
        <authorList>
            <person name="Jonkheer E."/>
            <person name="Brankovics B."/>
            <person name="Houwers I."/>
            <person name="Van Der Wolf J."/>
            <person name="Bonants P."/>
            <person name="Vreeburg R."/>
            <person name="Bollema R."/>
            <person name="De Haan J."/>
            <person name="Berke L."/>
            <person name="De Ridder D."/>
            <person name="Smit S."/>
            <person name="Van Der Lee T.A.J."/>
        </authorList>
    </citation>
    <scope>NUCLEOTIDE SEQUENCE [LARGE SCALE GENOMIC DNA]</scope>
    <source>
        <strain evidence="1 4">NAK:384</strain>
    </source>
</reference>
<evidence type="ECO:0000313" key="1">
    <source>
        <dbReference type="EMBL" id="MBN3106065.1"/>
    </source>
</evidence>
<name>A0A3S0ZRU0_9GAMM</name>
<dbReference type="Proteomes" id="UP000269351">
    <property type="component" value="Chromosome"/>
</dbReference>
<evidence type="ECO:0000313" key="2">
    <source>
        <dbReference type="EMBL" id="QPK23871.1"/>
    </source>
</evidence>
<evidence type="ECO:0000313" key="4">
    <source>
        <dbReference type="Proteomes" id="UP000762586"/>
    </source>
</evidence>
<dbReference type="EMBL" id="JACGET010000011">
    <property type="protein sequence ID" value="MBN3106065.1"/>
    <property type="molecule type" value="Genomic_DNA"/>
</dbReference>
<dbReference type="AlphaFoldDB" id="A0A3S0ZRU0"/>
<protein>
    <submittedName>
        <fullName evidence="2">DUF2314 domain-containing protein</fullName>
    </submittedName>
</protein>
<accession>A0A3S0ZRU0</accession>
<gene>
    <name evidence="2" type="ORF">F126LOC_020015</name>
    <name evidence="1" type="ORF">H4F48_08220</name>
</gene>
<dbReference type="RefSeq" id="WP_119871059.1">
    <property type="nucleotide sequence ID" value="NZ_BSWF01000001.1"/>
</dbReference>
<proteinExistence type="predicted"/>
<sequence>MKLPTYETDHYELDDGEALNHEYPDSFWIPDKAVRESLVPDDFVKLIFRMEKTAGADELSVERMWVRVTKKHRAFYQGVLDNSPTGSDCVQCGQTVTFHSCHVIGIYGKNE</sequence>